<gene>
    <name evidence="1" type="ORF">GIB67_007760</name>
</gene>
<dbReference type="EMBL" id="JACGCM010001144">
    <property type="protein sequence ID" value="KAF6161119.1"/>
    <property type="molecule type" value="Genomic_DNA"/>
</dbReference>
<organism evidence="1 2">
    <name type="scientific">Kingdonia uniflora</name>
    <dbReference type="NCBI Taxonomy" id="39325"/>
    <lineage>
        <taxon>Eukaryota</taxon>
        <taxon>Viridiplantae</taxon>
        <taxon>Streptophyta</taxon>
        <taxon>Embryophyta</taxon>
        <taxon>Tracheophyta</taxon>
        <taxon>Spermatophyta</taxon>
        <taxon>Magnoliopsida</taxon>
        <taxon>Ranunculales</taxon>
        <taxon>Circaeasteraceae</taxon>
        <taxon>Kingdonia</taxon>
    </lineage>
</organism>
<dbReference type="AlphaFoldDB" id="A0A7J7N1P9"/>
<comment type="caution">
    <text evidence="1">The sequence shown here is derived from an EMBL/GenBank/DDBJ whole genome shotgun (WGS) entry which is preliminary data.</text>
</comment>
<evidence type="ECO:0000313" key="2">
    <source>
        <dbReference type="Proteomes" id="UP000541444"/>
    </source>
</evidence>
<name>A0A7J7N1P9_9MAGN</name>
<proteinExistence type="predicted"/>
<evidence type="ECO:0000313" key="1">
    <source>
        <dbReference type="EMBL" id="KAF6161119.1"/>
    </source>
</evidence>
<accession>A0A7J7N1P9</accession>
<protein>
    <submittedName>
        <fullName evidence="1">Uncharacterized protein</fullName>
    </submittedName>
</protein>
<keyword evidence="2" id="KW-1185">Reference proteome</keyword>
<dbReference type="OrthoDB" id="1744898at2759"/>
<reference evidence="1 2" key="1">
    <citation type="journal article" date="2020" name="IScience">
        <title>Genome Sequencing of the Endangered Kingdonia uniflora (Circaeasteraceae, Ranunculales) Reveals Potential Mechanisms of Evolutionary Specialization.</title>
        <authorList>
            <person name="Sun Y."/>
            <person name="Deng T."/>
            <person name="Zhang A."/>
            <person name="Moore M.J."/>
            <person name="Landis J.B."/>
            <person name="Lin N."/>
            <person name="Zhang H."/>
            <person name="Zhang X."/>
            <person name="Huang J."/>
            <person name="Zhang X."/>
            <person name="Sun H."/>
            <person name="Wang H."/>
        </authorList>
    </citation>
    <scope>NUCLEOTIDE SEQUENCE [LARGE SCALE GENOMIC DNA]</scope>
    <source>
        <strain evidence="1">TB1705</strain>
        <tissue evidence="1">Leaf</tissue>
    </source>
</reference>
<dbReference type="Proteomes" id="UP000541444">
    <property type="component" value="Unassembled WGS sequence"/>
</dbReference>
<sequence length="98" mass="11044">MGPESSNHCKLNVYSFGIVLLEIVKCVRLSNVVLVDGIEEEAEFTRTVNSRYKPVLQNIESSLIKKFEARWLCGSSVNEYNHYLLTALHSLIIGCPKS</sequence>